<proteinExistence type="predicted"/>
<dbReference type="Proteomes" id="UP000092024">
    <property type="component" value="Unassembled WGS sequence"/>
</dbReference>
<evidence type="ECO:0000313" key="3">
    <source>
        <dbReference type="Proteomes" id="UP000092024"/>
    </source>
</evidence>
<organism evidence="2 3">
    <name type="scientific">Paenibacillus oryzae</name>
    <dbReference type="NCBI Taxonomy" id="1844972"/>
    <lineage>
        <taxon>Bacteria</taxon>
        <taxon>Bacillati</taxon>
        <taxon>Bacillota</taxon>
        <taxon>Bacilli</taxon>
        <taxon>Bacillales</taxon>
        <taxon>Paenibacillaceae</taxon>
        <taxon>Paenibacillus</taxon>
    </lineage>
</organism>
<comment type="caution">
    <text evidence="2">The sequence shown here is derived from an EMBL/GenBank/DDBJ whole genome shotgun (WGS) entry which is preliminary data.</text>
</comment>
<dbReference type="PROSITE" id="PS51257">
    <property type="entry name" value="PROKAR_LIPOPROTEIN"/>
    <property type="match status" value="1"/>
</dbReference>
<feature type="chain" id="PRO_5008340332" evidence="1">
    <location>
        <begin position="23"/>
        <end position="186"/>
    </location>
</feature>
<keyword evidence="1" id="KW-0732">Signal</keyword>
<dbReference type="InterPro" id="IPR019076">
    <property type="entry name" value="Spore_lipoprot_YhcN/YlaJ-like"/>
</dbReference>
<reference evidence="2 3" key="1">
    <citation type="submission" date="2016-05" db="EMBL/GenBank/DDBJ databases">
        <title>Paenibacillus oryzae. sp. nov., isolated from the rice root.</title>
        <authorList>
            <person name="Zhang J."/>
            <person name="Zhang X."/>
        </authorList>
    </citation>
    <scope>NUCLEOTIDE SEQUENCE [LARGE SCALE GENOMIC DNA]</scope>
    <source>
        <strain evidence="2 3">1DrF-4</strain>
    </source>
</reference>
<dbReference type="OrthoDB" id="2381329at2"/>
<dbReference type="GO" id="GO:0030435">
    <property type="term" value="P:sporulation resulting in formation of a cellular spore"/>
    <property type="evidence" value="ECO:0007669"/>
    <property type="project" value="InterPro"/>
</dbReference>
<name>A0A1A5YHI0_9BACL</name>
<dbReference type="EMBL" id="LYPA01000064">
    <property type="protein sequence ID" value="OBR65003.1"/>
    <property type="molecule type" value="Genomic_DNA"/>
</dbReference>
<feature type="signal peptide" evidence="1">
    <location>
        <begin position="1"/>
        <end position="22"/>
    </location>
</feature>
<evidence type="ECO:0000256" key="1">
    <source>
        <dbReference type="SAM" id="SignalP"/>
    </source>
</evidence>
<keyword evidence="3" id="KW-1185">Reference proteome</keyword>
<dbReference type="RefSeq" id="WP_068684251.1">
    <property type="nucleotide sequence ID" value="NZ_LYPA01000064.1"/>
</dbReference>
<dbReference type="InterPro" id="IPR014247">
    <property type="entry name" value="Spore_lipoprot_YhcN/YlaJ"/>
</dbReference>
<dbReference type="AlphaFoldDB" id="A0A1A5YHI0"/>
<dbReference type="STRING" id="1844972.A7K91_05390"/>
<accession>A0A1A5YHI0</accession>
<gene>
    <name evidence="2" type="ORF">A7K91_05390</name>
</gene>
<protein>
    <submittedName>
        <fullName evidence="2">Sporulation protein</fullName>
    </submittedName>
</protein>
<dbReference type="NCBIfam" id="TIGR02898">
    <property type="entry name" value="spore_YhcN_YlaJ"/>
    <property type="match status" value="1"/>
</dbReference>
<dbReference type="Pfam" id="PF09580">
    <property type="entry name" value="Spore_YhcN_YlaJ"/>
    <property type="match status" value="1"/>
</dbReference>
<sequence length="186" mass="19789">MSKWVLATLTAALILTGCGNGAGNNRPPAETPGNNVQAQQNEPGKKLIEDPKAVELHLEELAASVDGVEAAHCVVIGNTAIVGLDVGGEVERSRVGTIKYAVAEAFRNDPYGIDAFVTADLDMSNRLAEIREDIVKGRPVAGFAEELADMIGRLVPQLPRYLSPVQPDPDAIDRVLQPIEGKSRGK</sequence>
<evidence type="ECO:0000313" key="2">
    <source>
        <dbReference type="EMBL" id="OBR65003.1"/>
    </source>
</evidence>